<dbReference type="EMBL" id="AP023359">
    <property type="protein sequence ID" value="BCJ69681.1"/>
    <property type="molecule type" value="Genomic_DNA"/>
</dbReference>
<dbReference type="Pfam" id="PF01965">
    <property type="entry name" value="DJ-1_PfpI"/>
    <property type="match status" value="1"/>
</dbReference>
<dbReference type="KEGG" id="pry:Prubr_67020"/>
<protein>
    <submittedName>
        <fullName evidence="4">AraC family transcriptional regulator</fullName>
    </submittedName>
</protein>
<dbReference type="PANTHER" id="PTHR43130:SF3">
    <property type="entry name" value="HTH-TYPE TRANSCRIPTIONAL REGULATOR RV1931C"/>
    <property type="match status" value="1"/>
</dbReference>
<evidence type="ECO:0000313" key="4">
    <source>
        <dbReference type="EMBL" id="BCJ69681.1"/>
    </source>
</evidence>
<dbReference type="RefSeq" id="WP_212819118.1">
    <property type="nucleotide sequence ID" value="NZ_AP023359.1"/>
</dbReference>
<dbReference type="Gene3D" id="1.10.10.60">
    <property type="entry name" value="Homeodomain-like"/>
    <property type="match status" value="1"/>
</dbReference>
<dbReference type="AlphaFoldDB" id="A0A810N7B2"/>
<dbReference type="SUPFAM" id="SSF46689">
    <property type="entry name" value="Homeodomain-like"/>
    <property type="match status" value="2"/>
</dbReference>
<proteinExistence type="predicted"/>
<keyword evidence="2" id="KW-0804">Transcription</keyword>
<dbReference type="PANTHER" id="PTHR43130">
    <property type="entry name" value="ARAC-FAMILY TRANSCRIPTIONAL REGULATOR"/>
    <property type="match status" value="1"/>
</dbReference>
<dbReference type="Proteomes" id="UP000680866">
    <property type="component" value="Chromosome"/>
</dbReference>
<dbReference type="Pfam" id="PF12833">
    <property type="entry name" value="HTH_18"/>
    <property type="match status" value="1"/>
</dbReference>
<keyword evidence="1" id="KW-0805">Transcription regulation</keyword>
<evidence type="ECO:0000259" key="3">
    <source>
        <dbReference type="PROSITE" id="PS01124"/>
    </source>
</evidence>
<dbReference type="InterPro" id="IPR052158">
    <property type="entry name" value="INH-QAR"/>
</dbReference>
<dbReference type="PROSITE" id="PS01124">
    <property type="entry name" value="HTH_ARAC_FAMILY_2"/>
    <property type="match status" value="1"/>
</dbReference>
<dbReference type="CDD" id="cd03137">
    <property type="entry name" value="GATase1_AraC_1"/>
    <property type="match status" value="1"/>
</dbReference>
<dbReference type="InterPro" id="IPR029062">
    <property type="entry name" value="Class_I_gatase-like"/>
</dbReference>
<dbReference type="GO" id="GO:0043565">
    <property type="term" value="F:sequence-specific DNA binding"/>
    <property type="evidence" value="ECO:0007669"/>
    <property type="project" value="InterPro"/>
</dbReference>
<feature type="domain" description="HTH araC/xylS-type" evidence="3">
    <location>
        <begin position="215"/>
        <end position="313"/>
    </location>
</feature>
<dbReference type="InterPro" id="IPR002818">
    <property type="entry name" value="DJ-1/PfpI"/>
</dbReference>
<keyword evidence="5" id="KW-1185">Reference proteome</keyword>
<evidence type="ECO:0000256" key="2">
    <source>
        <dbReference type="ARBA" id="ARBA00023163"/>
    </source>
</evidence>
<dbReference type="Gene3D" id="3.40.50.880">
    <property type="match status" value="1"/>
</dbReference>
<dbReference type="InterPro" id="IPR018060">
    <property type="entry name" value="HTH_AraC"/>
</dbReference>
<accession>A0A810N7B2</accession>
<sequence>MAVDNRRDVVLVVYDGTVFLDVAGPLQVLNGADGYRTRLASPDGRSVHTDVGVRMDVDAALPDVDGPVDTLLVAGHPTAAGSRPPAGLAEQVRRIGGRARRVASVCTGALVLAEAGLLEGRRATTHWAACDDLAARFPRVSVQPDAICVRDGPVLTSAGVTAGIDLALALVAEDLGVDRARTVAKYLVVFLRRPGGQAQFDSAGVRPATRDPVLRRVLDAVAARPSDEHSLATMAARAAVSERHLTRLFRRETGTTPARYVEQVRVHTAQTLLDAGSGGLTSIARTCGFGSAETMRRAFLRVAGVTPATYRRRFGTHELPGTAG</sequence>
<dbReference type="SMART" id="SM00342">
    <property type="entry name" value="HTH_ARAC"/>
    <property type="match status" value="1"/>
</dbReference>
<reference evidence="4" key="1">
    <citation type="submission" date="2020-08" db="EMBL/GenBank/DDBJ databases">
        <title>Whole genome shotgun sequence of Polymorphospora rubra NBRC 101157.</title>
        <authorList>
            <person name="Komaki H."/>
            <person name="Tamura T."/>
        </authorList>
    </citation>
    <scope>NUCLEOTIDE SEQUENCE</scope>
    <source>
        <strain evidence="4">NBRC 101157</strain>
    </source>
</reference>
<dbReference type="GO" id="GO:0003700">
    <property type="term" value="F:DNA-binding transcription factor activity"/>
    <property type="evidence" value="ECO:0007669"/>
    <property type="project" value="InterPro"/>
</dbReference>
<dbReference type="InterPro" id="IPR009057">
    <property type="entry name" value="Homeodomain-like_sf"/>
</dbReference>
<name>A0A810N7B2_9ACTN</name>
<evidence type="ECO:0000256" key="1">
    <source>
        <dbReference type="ARBA" id="ARBA00023015"/>
    </source>
</evidence>
<gene>
    <name evidence="4" type="ORF">Prubr_67020</name>
</gene>
<evidence type="ECO:0000313" key="5">
    <source>
        <dbReference type="Proteomes" id="UP000680866"/>
    </source>
</evidence>
<organism evidence="4 5">
    <name type="scientific">Polymorphospora rubra</name>
    <dbReference type="NCBI Taxonomy" id="338584"/>
    <lineage>
        <taxon>Bacteria</taxon>
        <taxon>Bacillati</taxon>
        <taxon>Actinomycetota</taxon>
        <taxon>Actinomycetes</taxon>
        <taxon>Micromonosporales</taxon>
        <taxon>Micromonosporaceae</taxon>
        <taxon>Polymorphospora</taxon>
    </lineage>
</organism>
<dbReference type="SUPFAM" id="SSF52317">
    <property type="entry name" value="Class I glutamine amidotransferase-like"/>
    <property type="match status" value="1"/>
</dbReference>